<proteinExistence type="predicted"/>
<keyword evidence="2" id="KW-1185">Reference proteome</keyword>
<dbReference type="Proteomes" id="UP001457898">
    <property type="component" value="Unassembled WGS sequence"/>
</dbReference>
<dbReference type="RefSeq" id="WP_349064759.1">
    <property type="nucleotide sequence ID" value="NZ_JBBMFP010000040.1"/>
</dbReference>
<organism evidence="1 2">
    <name type="scientific">Blautia caccae</name>
    <dbReference type="NCBI Taxonomy" id="3133175"/>
    <lineage>
        <taxon>Bacteria</taxon>
        <taxon>Bacillati</taxon>
        <taxon>Bacillota</taxon>
        <taxon>Clostridia</taxon>
        <taxon>Lachnospirales</taxon>
        <taxon>Lachnospiraceae</taxon>
        <taxon>Blautia</taxon>
    </lineage>
</organism>
<protein>
    <submittedName>
        <fullName evidence="1">Uncharacterized protein</fullName>
    </submittedName>
</protein>
<evidence type="ECO:0000313" key="2">
    <source>
        <dbReference type="Proteomes" id="UP001457898"/>
    </source>
</evidence>
<evidence type="ECO:0000313" key="1">
    <source>
        <dbReference type="EMBL" id="MEQ2434311.1"/>
    </source>
</evidence>
<reference evidence="1 2" key="1">
    <citation type="submission" date="2024-03" db="EMBL/GenBank/DDBJ databases">
        <title>Human intestinal bacterial collection.</title>
        <authorList>
            <person name="Pauvert C."/>
            <person name="Hitch T.C.A."/>
            <person name="Clavel T."/>
        </authorList>
    </citation>
    <scope>NUCLEOTIDE SEQUENCE [LARGE SCALE GENOMIC DNA]</scope>
    <source>
        <strain evidence="1 2">CLA-SR-H028</strain>
    </source>
</reference>
<name>A0ABV1DWW7_9FIRM</name>
<sequence length="84" mass="9504">MDAIEKLRVILRENDVPFFTDDELTMQLERAGNDIDLAAYHCLIIKAEECSLNVSGLSIADTHAYWLRLASMYRPNCTTVRKGG</sequence>
<dbReference type="EMBL" id="JBBMFP010000040">
    <property type="protein sequence ID" value="MEQ2434311.1"/>
    <property type="molecule type" value="Genomic_DNA"/>
</dbReference>
<accession>A0ABV1DWW7</accession>
<comment type="caution">
    <text evidence="1">The sequence shown here is derived from an EMBL/GenBank/DDBJ whole genome shotgun (WGS) entry which is preliminary data.</text>
</comment>
<gene>
    <name evidence="1" type="ORF">WMO65_25275</name>
</gene>